<name>A0A133UFX0_9EURY</name>
<evidence type="ECO:0000313" key="9">
    <source>
        <dbReference type="Proteomes" id="UP000070657"/>
    </source>
</evidence>
<evidence type="ECO:0000256" key="4">
    <source>
        <dbReference type="ARBA" id="ARBA00022833"/>
    </source>
</evidence>
<proteinExistence type="predicted"/>
<evidence type="ECO:0000313" key="8">
    <source>
        <dbReference type="EMBL" id="KXA93054.1"/>
    </source>
</evidence>
<dbReference type="InterPro" id="IPR042173">
    <property type="entry name" value="RNase_J_2"/>
</dbReference>
<reference evidence="8 9" key="1">
    <citation type="journal article" date="2016" name="Sci. Rep.">
        <title>Metabolic traits of an uncultured archaeal lineage -MSBL1- from brine pools of the Red Sea.</title>
        <authorList>
            <person name="Mwirichia R."/>
            <person name="Alam I."/>
            <person name="Rashid M."/>
            <person name="Vinu M."/>
            <person name="Ba-Alawi W."/>
            <person name="Anthony Kamau A."/>
            <person name="Kamanda Ngugi D."/>
            <person name="Goker M."/>
            <person name="Klenk H.P."/>
            <person name="Bajic V."/>
            <person name="Stingl U."/>
        </authorList>
    </citation>
    <scope>NUCLEOTIDE SEQUENCE [LARGE SCALE GENOMIC DNA]</scope>
    <source>
        <strain evidence="8">SCGC-AAA259E22</strain>
    </source>
</reference>
<dbReference type="Pfam" id="PF12706">
    <property type="entry name" value="Lactamase_B_2"/>
    <property type="match status" value="1"/>
</dbReference>
<keyword evidence="9" id="KW-1185">Reference proteome</keyword>
<protein>
    <recommendedName>
        <fullName evidence="7">Metallo-beta-lactamase domain-containing protein</fullName>
    </recommendedName>
</protein>
<evidence type="ECO:0000256" key="3">
    <source>
        <dbReference type="ARBA" id="ARBA00022801"/>
    </source>
</evidence>
<dbReference type="GO" id="GO:0003723">
    <property type="term" value="F:RNA binding"/>
    <property type="evidence" value="ECO:0007669"/>
    <property type="project" value="UniProtKB-KW"/>
</dbReference>
<evidence type="ECO:0000256" key="5">
    <source>
        <dbReference type="ARBA" id="ARBA00022839"/>
    </source>
</evidence>
<dbReference type="PANTHER" id="PTHR43694">
    <property type="entry name" value="RIBONUCLEASE J"/>
    <property type="match status" value="1"/>
</dbReference>
<keyword evidence="3" id="KW-0378">Hydrolase</keyword>
<dbReference type="InterPro" id="IPR036866">
    <property type="entry name" value="RibonucZ/Hydroxyglut_hydro"/>
</dbReference>
<dbReference type="Proteomes" id="UP000070657">
    <property type="component" value="Unassembled WGS sequence"/>
</dbReference>
<accession>A0A133UFX0</accession>
<sequence length="419" mass="46691">MTVVEISGELVILDIGADIERAKDEGKSFGDMKSGEVVKKKIVPDDSKIKSRREDVVAIIIGHGHLDHCLGIPKLADAYNCPIIATPFAISVIQRLVDDDREDISSELISLEPGESMNISDDIELEFIPVAHSIPQTVLSVLRTFEGTIVYSLDFKFGENPALEAPVGEDELRELCGEGVKALISDCTRADEPGNAGSEVSVKKKLKKILDRSYKDDEGVMITTFSSHIERLKNIIEANAGRRKVAMLGRSLKEYVKDAEKHSLIDSSNIEITSNQFEVERVLAQASENKSEYLLITTGSQGEPKAVLPRIARNDYPYEFEEDEMVIFSSVTIPTQTDKLNSSLLKRRLRNQGVKIEERVHSHGHAKREDQRELFQLLEPETVIPAHGGKDKQSSCARLAREEKIETRISKNKETISLD</sequence>
<dbReference type="InterPro" id="IPR011108">
    <property type="entry name" value="RMMBL"/>
</dbReference>
<keyword evidence="2" id="KW-0479">Metal-binding</keyword>
<comment type="caution">
    <text evidence="8">The sequence shown here is derived from an EMBL/GenBank/DDBJ whole genome shotgun (WGS) entry which is preliminary data.</text>
</comment>
<dbReference type="Pfam" id="PF22505">
    <property type="entry name" value="RNase_J_b_CASP"/>
    <property type="match status" value="1"/>
</dbReference>
<dbReference type="Gene3D" id="3.40.50.10710">
    <property type="entry name" value="Metallo-hydrolase/oxidoreductase"/>
    <property type="match status" value="1"/>
</dbReference>
<keyword evidence="6" id="KW-0694">RNA-binding</keyword>
<evidence type="ECO:0000259" key="7">
    <source>
        <dbReference type="SMART" id="SM00849"/>
    </source>
</evidence>
<dbReference type="Pfam" id="PF07521">
    <property type="entry name" value="RMMBL"/>
    <property type="match status" value="1"/>
</dbReference>
<keyword evidence="1" id="KW-0540">Nuclease</keyword>
<evidence type="ECO:0000256" key="1">
    <source>
        <dbReference type="ARBA" id="ARBA00022722"/>
    </source>
</evidence>
<dbReference type="SMART" id="SM00849">
    <property type="entry name" value="Lactamase_B"/>
    <property type="match status" value="1"/>
</dbReference>
<keyword evidence="4" id="KW-0862">Zinc</keyword>
<dbReference type="PANTHER" id="PTHR43694:SF1">
    <property type="entry name" value="RIBONUCLEASE J"/>
    <property type="match status" value="1"/>
</dbReference>
<evidence type="ECO:0000256" key="2">
    <source>
        <dbReference type="ARBA" id="ARBA00022723"/>
    </source>
</evidence>
<dbReference type="InterPro" id="IPR001279">
    <property type="entry name" value="Metallo-B-lactamas"/>
</dbReference>
<evidence type="ECO:0000256" key="6">
    <source>
        <dbReference type="ARBA" id="ARBA00022884"/>
    </source>
</evidence>
<dbReference type="InterPro" id="IPR055132">
    <property type="entry name" value="RNase_J_b_CASP"/>
</dbReference>
<dbReference type="GO" id="GO:0004527">
    <property type="term" value="F:exonuclease activity"/>
    <property type="evidence" value="ECO:0007669"/>
    <property type="project" value="UniProtKB-KW"/>
</dbReference>
<dbReference type="GO" id="GO:0046872">
    <property type="term" value="F:metal ion binding"/>
    <property type="evidence" value="ECO:0007669"/>
    <property type="project" value="UniProtKB-KW"/>
</dbReference>
<keyword evidence="5" id="KW-0269">Exonuclease</keyword>
<dbReference type="Gene3D" id="3.60.15.10">
    <property type="entry name" value="Ribonuclease Z/Hydroxyacylglutathione hydrolase-like"/>
    <property type="match status" value="1"/>
</dbReference>
<dbReference type="AlphaFoldDB" id="A0A133UFX0"/>
<dbReference type="SUPFAM" id="SSF56281">
    <property type="entry name" value="Metallo-hydrolase/oxidoreductase"/>
    <property type="match status" value="1"/>
</dbReference>
<organism evidence="8 9">
    <name type="scientific">candidate division MSBL1 archaeon SCGC-AAA259E22</name>
    <dbReference type="NCBI Taxonomy" id="1698265"/>
    <lineage>
        <taxon>Archaea</taxon>
        <taxon>Methanobacteriati</taxon>
        <taxon>Methanobacteriota</taxon>
        <taxon>candidate division MSBL1</taxon>
    </lineage>
</organism>
<gene>
    <name evidence="8" type="ORF">AKJ66_02915</name>
</gene>
<dbReference type="EMBL" id="LHXP01000031">
    <property type="protein sequence ID" value="KXA93054.1"/>
    <property type="molecule type" value="Genomic_DNA"/>
</dbReference>
<feature type="domain" description="Metallo-beta-lactamase" evidence="7">
    <location>
        <begin position="1"/>
        <end position="195"/>
    </location>
</feature>